<accession>A0A3M7QAY1</accession>
<evidence type="ECO:0000313" key="2">
    <source>
        <dbReference type="Proteomes" id="UP000276133"/>
    </source>
</evidence>
<dbReference type="Proteomes" id="UP000276133">
    <property type="component" value="Unassembled WGS sequence"/>
</dbReference>
<dbReference type="AlphaFoldDB" id="A0A3M7QAY1"/>
<keyword evidence="2" id="KW-1185">Reference proteome</keyword>
<reference evidence="1 2" key="1">
    <citation type="journal article" date="2018" name="Sci. Rep.">
        <title>Genomic signatures of local adaptation to the degree of environmental predictability in rotifers.</title>
        <authorList>
            <person name="Franch-Gras L."/>
            <person name="Hahn C."/>
            <person name="Garcia-Roger E.M."/>
            <person name="Carmona M.J."/>
            <person name="Serra M."/>
            <person name="Gomez A."/>
        </authorList>
    </citation>
    <scope>NUCLEOTIDE SEQUENCE [LARGE SCALE GENOMIC DNA]</scope>
    <source>
        <strain evidence="1">HYR1</strain>
    </source>
</reference>
<evidence type="ECO:0000313" key="1">
    <source>
        <dbReference type="EMBL" id="RNA08372.1"/>
    </source>
</evidence>
<gene>
    <name evidence="1" type="ORF">BpHYR1_032539</name>
</gene>
<dbReference type="EMBL" id="REGN01006768">
    <property type="protein sequence ID" value="RNA08372.1"/>
    <property type="molecule type" value="Genomic_DNA"/>
</dbReference>
<sequence>MRILSVHLKVLSTSTHPDPKTSAPHQTPTEIRPVTCPKHMIFLKLNFLRYIVKSDSYHSQARQSIAPQLVCYSLIINGFLDPFLVLNVKN</sequence>
<proteinExistence type="predicted"/>
<name>A0A3M7QAY1_BRAPC</name>
<protein>
    <submittedName>
        <fullName evidence="1">Uncharacterized protein</fullName>
    </submittedName>
</protein>
<comment type="caution">
    <text evidence="1">The sequence shown here is derived from an EMBL/GenBank/DDBJ whole genome shotgun (WGS) entry which is preliminary data.</text>
</comment>
<organism evidence="1 2">
    <name type="scientific">Brachionus plicatilis</name>
    <name type="common">Marine rotifer</name>
    <name type="synonym">Brachionus muelleri</name>
    <dbReference type="NCBI Taxonomy" id="10195"/>
    <lineage>
        <taxon>Eukaryota</taxon>
        <taxon>Metazoa</taxon>
        <taxon>Spiralia</taxon>
        <taxon>Gnathifera</taxon>
        <taxon>Rotifera</taxon>
        <taxon>Eurotatoria</taxon>
        <taxon>Monogononta</taxon>
        <taxon>Pseudotrocha</taxon>
        <taxon>Ploima</taxon>
        <taxon>Brachionidae</taxon>
        <taxon>Brachionus</taxon>
    </lineage>
</organism>